<dbReference type="EC" id="2.6.1.16" evidence="2"/>
<feature type="domain" description="Glutamine amidotransferase type-2" evidence="7">
    <location>
        <begin position="2"/>
        <end position="54"/>
    </location>
</feature>
<dbReference type="AlphaFoldDB" id="K1Z5E0"/>
<comment type="caution">
    <text evidence="8">The sequence shown here is derived from an EMBL/GenBank/DDBJ whole genome shotgun (WGS) entry which is preliminary data.</text>
</comment>
<feature type="non-terminal residue" evidence="8">
    <location>
        <position position="54"/>
    </location>
</feature>
<proteinExistence type="predicted"/>
<sequence length="54" mass="5907">MCGIFGYIGNKNATNKLLHGLEKLEYRGYDSSGFVVGRDENLTLVKSVGKVSNL</sequence>
<dbReference type="PANTHER" id="PTHR10937:SF0">
    <property type="entry name" value="GLUTAMINE--FRUCTOSE-6-PHOSPHATE TRANSAMINASE (ISOMERIZING)"/>
    <property type="match status" value="1"/>
</dbReference>
<dbReference type="PROSITE" id="PS51278">
    <property type="entry name" value="GATASE_TYPE_2"/>
    <property type="match status" value="1"/>
</dbReference>
<dbReference type="Gene3D" id="3.60.20.10">
    <property type="entry name" value="Glutamine Phosphoribosylpyrophosphate, subunit 1, domain 1"/>
    <property type="match status" value="1"/>
</dbReference>
<dbReference type="GO" id="GO:0004360">
    <property type="term" value="F:glutamine-fructose-6-phosphate transaminase (isomerizing) activity"/>
    <property type="evidence" value="ECO:0007669"/>
    <property type="project" value="UniProtKB-EC"/>
</dbReference>
<dbReference type="GO" id="GO:0006047">
    <property type="term" value="P:UDP-N-acetylglucosamine metabolic process"/>
    <property type="evidence" value="ECO:0007669"/>
    <property type="project" value="TreeGrafter"/>
</dbReference>
<evidence type="ECO:0000256" key="6">
    <source>
        <dbReference type="ARBA" id="ARBA00022962"/>
    </source>
</evidence>
<dbReference type="GO" id="GO:0006487">
    <property type="term" value="P:protein N-linked glycosylation"/>
    <property type="evidence" value="ECO:0007669"/>
    <property type="project" value="TreeGrafter"/>
</dbReference>
<dbReference type="InterPro" id="IPR029055">
    <property type="entry name" value="Ntn_hydrolases_N"/>
</dbReference>
<accession>K1Z5E0</accession>
<reference evidence="8" key="1">
    <citation type="journal article" date="2012" name="Science">
        <title>Fermentation, hydrogen, and sulfur metabolism in multiple uncultivated bacterial phyla.</title>
        <authorList>
            <person name="Wrighton K.C."/>
            <person name="Thomas B.C."/>
            <person name="Sharon I."/>
            <person name="Miller C.S."/>
            <person name="Castelle C.J."/>
            <person name="VerBerkmoes N.C."/>
            <person name="Wilkins M.J."/>
            <person name="Hettich R.L."/>
            <person name="Lipton M.S."/>
            <person name="Williams K.H."/>
            <person name="Long P.E."/>
            <person name="Banfield J.F."/>
        </authorList>
    </citation>
    <scope>NUCLEOTIDE SEQUENCE [LARGE SCALE GENOMIC DNA]</scope>
</reference>
<dbReference type="EMBL" id="AMFJ01028774">
    <property type="protein sequence ID" value="EKD44692.1"/>
    <property type="molecule type" value="Genomic_DNA"/>
</dbReference>
<evidence type="ECO:0000259" key="7">
    <source>
        <dbReference type="PROSITE" id="PS51278"/>
    </source>
</evidence>
<evidence type="ECO:0000256" key="5">
    <source>
        <dbReference type="ARBA" id="ARBA00022679"/>
    </source>
</evidence>
<keyword evidence="5" id="KW-0808">Transferase</keyword>
<dbReference type="InterPro" id="IPR017932">
    <property type="entry name" value="GATase_2_dom"/>
</dbReference>
<comment type="catalytic activity">
    <reaction evidence="1">
        <text>D-fructose 6-phosphate + L-glutamine = D-glucosamine 6-phosphate + L-glutamate</text>
        <dbReference type="Rhea" id="RHEA:13237"/>
        <dbReference type="ChEBI" id="CHEBI:29985"/>
        <dbReference type="ChEBI" id="CHEBI:58359"/>
        <dbReference type="ChEBI" id="CHEBI:58725"/>
        <dbReference type="ChEBI" id="CHEBI:61527"/>
        <dbReference type="EC" id="2.6.1.16"/>
    </reaction>
</comment>
<evidence type="ECO:0000256" key="3">
    <source>
        <dbReference type="ARBA" id="ARBA00016090"/>
    </source>
</evidence>
<evidence type="ECO:0000256" key="4">
    <source>
        <dbReference type="ARBA" id="ARBA00022576"/>
    </source>
</evidence>
<gene>
    <name evidence="8" type="ORF">ACD_71C00043G0004</name>
</gene>
<protein>
    <recommendedName>
        <fullName evidence="3">Glutamine--fructose-6-phosphate aminotransferase [isomerizing]</fullName>
        <ecNumber evidence="2">2.6.1.16</ecNumber>
    </recommendedName>
</protein>
<name>K1Z5E0_9BACT</name>
<dbReference type="PANTHER" id="PTHR10937">
    <property type="entry name" value="GLUCOSAMINE--FRUCTOSE-6-PHOSPHATE AMINOTRANSFERASE, ISOMERIZING"/>
    <property type="match status" value="1"/>
</dbReference>
<keyword evidence="6" id="KW-0315">Glutamine amidotransferase</keyword>
<evidence type="ECO:0000256" key="2">
    <source>
        <dbReference type="ARBA" id="ARBA00012916"/>
    </source>
</evidence>
<evidence type="ECO:0000256" key="1">
    <source>
        <dbReference type="ARBA" id="ARBA00001031"/>
    </source>
</evidence>
<evidence type="ECO:0000313" key="8">
    <source>
        <dbReference type="EMBL" id="EKD44692.1"/>
    </source>
</evidence>
<organism evidence="8">
    <name type="scientific">uncultured bacterium</name>
    <name type="common">gcode 4</name>
    <dbReference type="NCBI Taxonomy" id="1234023"/>
    <lineage>
        <taxon>Bacteria</taxon>
        <taxon>environmental samples</taxon>
    </lineage>
</organism>
<dbReference type="SUPFAM" id="SSF56235">
    <property type="entry name" value="N-terminal nucleophile aminohydrolases (Ntn hydrolases)"/>
    <property type="match status" value="1"/>
</dbReference>
<dbReference type="GO" id="GO:0006002">
    <property type="term" value="P:fructose 6-phosphate metabolic process"/>
    <property type="evidence" value="ECO:0007669"/>
    <property type="project" value="TreeGrafter"/>
</dbReference>
<keyword evidence="4" id="KW-0032">Aminotransferase</keyword>